<organism evidence="1 2">
    <name type="scientific">Apilactobacillus kunkeei DSM 12361 = ATCC 700308</name>
    <dbReference type="NCBI Taxonomy" id="1423768"/>
    <lineage>
        <taxon>Bacteria</taxon>
        <taxon>Bacillati</taxon>
        <taxon>Bacillota</taxon>
        <taxon>Bacilli</taxon>
        <taxon>Lactobacillales</taxon>
        <taxon>Lactobacillaceae</taxon>
        <taxon>Apilactobacillus</taxon>
    </lineage>
</organism>
<sequence>MSRNLIEEISSDKDKRIKTLHLTKDGNDLNDQINAEQTEKIESIFENVDNDWEQAMKELADEYVKGFKG</sequence>
<dbReference type="PATRIC" id="fig|1423768.4.peg.1156"/>
<gene>
    <name evidence="1" type="ORF">FD43_GL001147</name>
</gene>
<protein>
    <recommendedName>
        <fullName evidence="3">HTH marR-type domain-containing protein</fullName>
    </recommendedName>
</protein>
<evidence type="ECO:0000313" key="2">
    <source>
        <dbReference type="Proteomes" id="UP000051794"/>
    </source>
</evidence>
<dbReference type="InterPro" id="IPR036390">
    <property type="entry name" value="WH_DNA-bd_sf"/>
</dbReference>
<dbReference type="Proteomes" id="UP000051794">
    <property type="component" value="Unassembled WGS sequence"/>
</dbReference>
<accession>A0A0R1FR52</accession>
<comment type="caution">
    <text evidence="1">The sequence shown here is derived from an EMBL/GenBank/DDBJ whole genome shotgun (WGS) entry which is preliminary data.</text>
</comment>
<dbReference type="Gene3D" id="1.10.10.10">
    <property type="entry name" value="Winged helix-like DNA-binding domain superfamily/Winged helix DNA-binding domain"/>
    <property type="match status" value="1"/>
</dbReference>
<evidence type="ECO:0008006" key="3">
    <source>
        <dbReference type="Google" id="ProtNLM"/>
    </source>
</evidence>
<evidence type="ECO:0000313" key="1">
    <source>
        <dbReference type="EMBL" id="KRK24335.1"/>
    </source>
</evidence>
<dbReference type="InterPro" id="IPR036388">
    <property type="entry name" value="WH-like_DNA-bd_sf"/>
</dbReference>
<dbReference type="EMBL" id="AZCK01000003">
    <property type="protein sequence ID" value="KRK24335.1"/>
    <property type="molecule type" value="Genomic_DNA"/>
</dbReference>
<dbReference type="AlphaFoldDB" id="A0A0R1FR52"/>
<reference evidence="1 2" key="1">
    <citation type="journal article" date="2015" name="Genome Announc.">
        <title>Expanding the biotechnology potential of lactobacilli through comparative genomics of 213 strains and associated genera.</title>
        <authorList>
            <person name="Sun Z."/>
            <person name="Harris H.M."/>
            <person name="McCann A."/>
            <person name="Guo C."/>
            <person name="Argimon S."/>
            <person name="Zhang W."/>
            <person name="Yang X."/>
            <person name="Jeffery I.B."/>
            <person name="Cooney J.C."/>
            <person name="Kagawa T.F."/>
            <person name="Liu W."/>
            <person name="Song Y."/>
            <person name="Salvetti E."/>
            <person name="Wrobel A."/>
            <person name="Rasinkangas P."/>
            <person name="Parkhill J."/>
            <person name="Rea M.C."/>
            <person name="O'Sullivan O."/>
            <person name="Ritari J."/>
            <person name="Douillard F.P."/>
            <person name="Paul Ross R."/>
            <person name="Yang R."/>
            <person name="Briner A.E."/>
            <person name="Felis G.E."/>
            <person name="de Vos W.M."/>
            <person name="Barrangou R."/>
            <person name="Klaenhammer T.R."/>
            <person name="Caufield P.W."/>
            <person name="Cui Y."/>
            <person name="Zhang H."/>
            <person name="O'Toole P.W."/>
        </authorList>
    </citation>
    <scope>NUCLEOTIDE SEQUENCE [LARGE SCALE GENOMIC DNA]</scope>
    <source>
        <strain evidence="1 2">DSM 12361</strain>
    </source>
</reference>
<proteinExistence type="predicted"/>
<dbReference type="SUPFAM" id="SSF46785">
    <property type="entry name" value="Winged helix' DNA-binding domain"/>
    <property type="match status" value="1"/>
</dbReference>
<name>A0A0R1FR52_9LACO</name>